<evidence type="ECO:0000313" key="2">
    <source>
        <dbReference type="Proteomes" id="UP001153269"/>
    </source>
</evidence>
<protein>
    <submittedName>
        <fullName evidence="1">Uncharacterized protein</fullName>
    </submittedName>
</protein>
<keyword evidence="2" id="KW-1185">Reference proteome</keyword>
<dbReference type="Proteomes" id="UP001153269">
    <property type="component" value="Unassembled WGS sequence"/>
</dbReference>
<accession>A0A9N7Z742</accession>
<evidence type="ECO:0000313" key="1">
    <source>
        <dbReference type="EMBL" id="CAB1452866.1"/>
    </source>
</evidence>
<dbReference type="AlphaFoldDB" id="A0A9N7Z742"/>
<organism evidence="1 2">
    <name type="scientific">Pleuronectes platessa</name>
    <name type="common">European plaice</name>
    <dbReference type="NCBI Taxonomy" id="8262"/>
    <lineage>
        <taxon>Eukaryota</taxon>
        <taxon>Metazoa</taxon>
        <taxon>Chordata</taxon>
        <taxon>Craniata</taxon>
        <taxon>Vertebrata</taxon>
        <taxon>Euteleostomi</taxon>
        <taxon>Actinopterygii</taxon>
        <taxon>Neopterygii</taxon>
        <taxon>Teleostei</taxon>
        <taxon>Neoteleostei</taxon>
        <taxon>Acanthomorphata</taxon>
        <taxon>Carangaria</taxon>
        <taxon>Pleuronectiformes</taxon>
        <taxon>Pleuronectoidei</taxon>
        <taxon>Pleuronectidae</taxon>
        <taxon>Pleuronectes</taxon>
    </lineage>
</organism>
<comment type="caution">
    <text evidence="1">The sequence shown here is derived from an EMBL/GenBank/DDBJ whole genome shotgun (WGS) entry which is preliminary data.</text>
</comment>
<dbReference type="EMBL" id="CADEAL010004146">
    <property type="protein sequence ID" value="CAB1452866.1"/>
    <property type="molecule type" value="Genomic_DNA"/>
</dbReference>
<reference evidence="1" key="1">
    <citation type="submission" date="2020-03" db="EMBL/GenBank/DDBJ databases">
        <authorList>
            <person name="Weist P."/>
        </authorList>
    </citation>
    <scope>NUCLEOTIDE SEQUENCE</scope>
</reference>
<gene>
    <name evidence="1" type="ORF">PLEPLA_LOCUS40616</name>
</gene>
<sequence length="179" mass="19791">MKKLCCERRVRESITDPEVETTSQYGSSEETVVSERIKSVEEIIEKEVSQFTDVILDVVPDAEYTLLQSQSRLEIKNAADAIVRFAARTAQTESAGTSPERINSPDSVKRRIKNFIVETLEKVANLQAPIFKDLSKKFGSATGLLAAMEAGDPEVEKCIALLLIGHLTKQRGAIASFFI</sequence>
<proteinExistence type="predicted"/>
<name>A0A9N7Z742_PLEPL</name>